<comment type="caution">
    <text evidence="10">Lacks conserved residue(s) required for the propagation of feature annotation.</text>
</comment>
<dbReference type="eggNOG" id="COG2171">
    <property type="taxonomic scope" value="Bacteria"/>
</dbReference>
<evidence type="ECO:0000256" key="2">
    <source>
        <dbReference type="ARBA" id="ARBA00022490"/>
    </source>
</evidence>
<dbReference type="InterPro" id="IPR019876">
    <property type="entry name" value="DapD_gammaproteobac"/>
</dbReference>
<feature type="binding site" evidence="10">
    <location>
        <position position="264"/>
    </location>
    <ligand>
        <name>succinyl-CoA</name>
        <dbReference type="ChEBI" id="CHEBI:57292"/>
    </ligand>
</feature>
<comment type="pathway">
    <text evidence="10">Amino-acid biosynthesis; L-lysine biosynthesis via DAP pathway; LL-2,6-diaminopimelate from (S)-tetrahydrodipicolinate (succinylase route): step 1/3.</text>
</comment>
<dbReference type="GO" id="GO:0005737">
    <property type="term" value="C:cytoplasm"/>
    <property type="evidence" value="ECO:0007669"/>
    <property type="project" value="UniProtKB-SubCell"/>
</dbReference>
<feature type="binding site" evidence="10">
    <location>
        <position position="241"/>
    </location>
    <ligand>
        <name>succinyl-CoA</name>
        <dbReference type="ChEBI" id="CHEBI:57292"/>
    </ligand>
</feature>
<feature type="binding site" evidence="10">
    <location>
        <begin position="317"/>
        <end position="320"/>
    </location>
    <ligand>
        <name>succinyl-CoA</name>
        <dbReference type="ChEBI" id="CHEBI:57292"/>
    </ligand>
</feature>
<dbReference type="Gene3D" id="3.30.70.2010">
    <property type="match status" value="1"/>
</dbReference>
<evidence type="ECO:0000313" key="13">
    <source>
        <dbReference type="Proteomes" id="UP000025241"/>
    </source>
</evidence>
<dbReference type="InterPro" id="IPR026586">
    <property type="entry name" value="Type2_DapD"/>
</dbReference>
<keyword evidence="6 10" id="KW-0460">Magnesium</keyword>
<dbReference type="HOGENOM" id="CLU_057490_1_0_6"/>
<dbReference type="InterPro" id="IPR001451">
    <property type="entry name" value="Hexapep"/>
</dbReference>
<dbReference type="GO" id="GO:0009089">
    <property type="term" value="P:lysine biosynthetic process via diaminopimelate"/>
    <property type="evidence" value="ECO:0007669"/>
    <property type="project" value="UniProtKB-UniRule"/>
</dbReference>
<keyword evidence="8 10" id="KW-0457">Lysine biosynthesis</keyword>
<proteinExistence type="inferred from homology"/>
<dbReference type="Proteomes" id="UP000025241">
    <property type="component" value="Chromosome I"/>
</dbReference>
<evidence type="ECO:0000256" key="1">
    <source>
        <dbReference type="ARBA" id="ARBA00011233"/>
    </source>
</evidence>
<evidence type="ECO:0000256" key="10">
    <source>
        <dbReference type="HAMAP-Rule" id="MF_02122"/>
    </source>
</evidence>
<sequence>MSQSLFSLAFGVGTQNRQGAWLEVFYAQPLLNPSAELIDAISPLLAYAGGNQAIAFSAQQAYQLADALKGVDAAQSALLNRLAESQKPLVATVLAEDAAPTSTPEAYLKLHLLSHRLVKPHGVNLSGIFPLLPNVAWTNHGAVDLAELAELQLEARLKGKLLEVFSVDKFPKMTDYVVPAGVRIADAARVRLGAYIGEGTTVMHEGFVNFNAGTQGPGMIEGRVSAGVFVGKGSDLGGGCSTMGTLSGGGNIVISVGEGCLIGANAGIGIPLGDRNIVEAGLYVTAGTKISLLDDQNNLVKVVKGRDLAGQPDLLFRRNSQTGAVECKTNKTAIELNEALHAHN</sequence>
<keyword evidence="3 10" id="KW-0028">Amino-acid biosynthesis</keyword>
<dbReference type="UniPathway" id="UPA00034">
    <property type="reaction ID" value="UER00019"/>
</dbReference>
<evidence type="ECO:0000256" key="4">
    <source>
        <dbReference type="ARBA" id="ARBA00022679"/>
    </source>
</evidence>
<evidence type="ECO:0000259" key="11">
    <source>
        <dbReference type="Pfam" id="PF14789"/>
    </source>
</evidence>
<dbReference type="FunFam" id="2.160.10.10:FF:000009">
    <property type="entry name" value="2,3,4,5-tetrahydropyridine-2,6-dicarboxylate N-succinyltransferase"/>
    <property type="match status" value="1"/>
</dbReference>
<comment type="function">
    <text evidence="10">Catalyzes the conversion of the cyclic tetrahydrodipicolinate (THDP) into the acyclic N-succinyl-L-2-amino-6-oxopimelate using succinyl-CoA.</text>
</comment>
<comment type="subcellular location">
    <subcellularLocation>
        <location evidence="10">Cytoplasm</location>
    </subcellularLocation>
</comment>
<dbReference type="InterPro" id="IPR032784">
    <property type="entry name" value="THDPS_M"/>
</dbReference>
<gene>
    <name evidence="10 12" type="primary">dapD</name>
    <name evidence="12" type="ORF">PKB_1211</name>
</gene>
<comment type="similarity">
    <text evidence="10">Belongs to the type 2 tetrahydrodipicolinate N-succinyltransferase family.</text>
</comment>
<protein>
    <recommendedName>
        <fullName evidence="10">2,3,4,5-tetrahydropyridine-2,6-dicarboxylate N-succinyltransferase</fullName>
        <ecNumber evidence="10">2.3.1.117</ecNumber>
    </recommendedName>
    <alternativeName>
        <fullName evidence="10">Tetrahydrodipicolinate N-succinyltransferase</fullName>
        <shortName evidence="10">THDP succinyltransferase</shortName>
        <shortName evidence="10">THP succinyltransferase</shortName>
    </alternativeName>
    <alternativeName>
        <fullName evidence="10">Tetrahydropicolinate succinylase</fullName>
    </alternativeName>
</protein>
<comment type="catalytic activity">
    <reaction evidence="10">
        <text>(S)-2,3,4,5-tetrahydrodipicolinate + succinyl-CoA + H2O = (S)-2-succinylamino-6-oxoheptanedioate + CoA</text>
        <dbReference type="Rhea" id="RHEA:17325"/>
        <dbReference type="ChEBI" id="CHEBI:15377"/>
        <dbReference type="ChEBI" id="CHEBI:15685"/>
        <dbReference type="ChEBI" id="CHEBI:16845"/>
        <dbReference type="ChEBI" id="CHEBI:57287"/>
        <dbReference type="ChEBI" id="CHEBI:57292"/>
        <dbReference type="EC" id="2.3.1.117"/>
    </reaction>
</comment>
<dbReference type="RefSeq" id="WP_043249881.1">
    <property type="nucleotide sequence ID" value="NZ_HG322950.1"/>
</dbReference>
<feature type="active site" description="Acyl-anhydride intermediate" evidence="10">
    <location>
        <position position="221"/>
    </location>
</feature>
<dbReference type="GO" id="GO:0000287">
    <property type="term" value="F:magnesium ion binding"/>
    <property type="evidence" value="ECO:0007669"/>
    <property type="project" value="UniProtKB-UniRule"/>
</dbReference>
<feature type="binding site" evidence="10">
    <location>
        <position position="238"/>
    </location>
    <ligand>
        <name>succinyl-CoA</name>
        <dbReference type="ChEBI" id="CHEBI:57292"/>
    </ligand>
</feature>
<feature type="domain" description="2,3,4,5-tetrahydropyridine-2,6-dicarboxylate N-succinyltransferase middle" evidence="11">
    <location>
        <begin position="132"/>
        <end position="172"/>
    </location>
</feature>
<dbReference type="AlphaFoldDB" id="A0A024HCK2"/>
<dbReference type="SUPFAM" id="SSF51161">
    <property type="entry name" value="Trimeric LpxA-like enzymes"/>
    <property type="match status" value="1"/>
</dbReference>
<dbReference type="EC" id="2.3.1.117" evidence="10"/>
<accession>A0A024HCK2</accession>
<feature type="binding site" evidence="10">
    <location>
        <position position="304"/>
    </location>
    <ligand>
        <name>succinyl-CoA</name>
        <dbReference type="ChEBI" id="CHEBI:57292"/>
    </ligand>
</feature>
<dbReference type="OrthoDB" id="9782799at2"/>
<evidence type="ECO:0000256" key="8">
    <source>
        <dbReference type="ARBA" id="ARBA00023154"/>
    </source>
</evidence>
<comment type="subunit">
    <text evidence="1 10">Homotrimer.</text>
</comment>
<evidence type="ECO:0000256" key="3">
    <source>
        <dbReference type="ARBA" id="ARBA00022605"/>
    </source>
</evidence>
<dbReference type="Gene3D" id="2.160.10.10">
    <property type="entry name" value="Hexapeptide repeat proteins"/>
    <property type="match status" value="1"/>
</dbReference>
<dbReference type="FunFam" id="3.30.60.70:FF:000001">
    <property type="entry name" value="2,3,4,5-tetrahydropyridine-2,6-dicarboxylate N-succinyltransferase"/>
    <property type="match status" value="1"/>
</dbReference>
<dbReference type="EMBL" id="HG322950">
    <property type="protein sequence ID" value="CDF82576.1"/>
    <property type="molecule type" value="Genomic_DNA"/>
</dbReference>
<dbReference type="HAMAP" id="MF_02122">
    <property type="entry name" value="DapD_type2"/>
    <property type="match status" value="1"/>
</dbReference>
<keyword evidence="7 10" id="KW-0220">Diaminopimelate biosynthesis</keyword>
<evidence type="ECO:0000313" key="12">
    <source>
        <dbReference type="EMBL" id="CDF82576.1"/>
    </source>
</evidence>
<dbReference type="GO" id="GO:0008666">
    <property type="term" value="F:2,3,4,5-tetrahydropyridine-2,6-dicarboxylate N-succinyltransferase activity"/>
    <property type="evidence" value="ECO:0007669"/>
    <property type="project" value="UniProtKB-UniRule"/>
</dbReference>
<dbReference type="Gene3D" id="3.30.60.70">
    <property type="entry name" value="Trimeric LpxA-like enzymes"/>
    <property type="match status" value="1"/>
</dbReference>
<dbReference type="CDD" id="cd04649">
    <property type="entry name" value="LbH_THP_succinylT_putative"/>
    <property type="match status" value="1"/>
</dbReference>
<feature type="binding site" evidence="10">
    <location>
        <begin position="279"/>
        <end position="280"/>
    </location>
    <ligand>
        <name>succinyl-CoA</name>
        <dbReference type="ChEBI" id="CHEBI:57292"/>
    </ligand>
</feature>
<organism evidence="12 13">
    <name type="scientific">Pseudomonas knackmussii (strain DSM 6978 / CCUG 54928 / LMG 23759 / B13)</name>
    <dbReference type="NCBI Taxonomy" id="1301098"/>
    <lineage>
        <taxon>Bacteria</taxon>
        <taxon>Pseudomonadati</taxon>
        <taxon>Pseudomonadota</taxon>
        <taxon>Gammaproteobacteria</taxon>
        <taxon>Pseudomonadales</taxon>
        <taxon>Pseudomonadaceae</taxon>
        <taxon>Pseudomonas</taxon>
    </lineage>
</organism>
<keyword evidence="9 10" id="KW-0012">Acyltransferase</keyword>
<dbReference type="GO" id="GO:0019877">
    <property type="term" value="P:diaminopimelate biosynthetic process"/>
    <property type="evidence" value="ECO:0007669"/>
    <property type="project" value="UniProtKB-UniRule"/>
</dbReference>
<reference evidence="12 13" key="1">
    <citation type="submission" date="2013-03" db="EMBL/GenBank/DDBJ databases">
        <authorList>
            <person name="Linke B."/>
        </authorList>
    </citation>
    <scope>NUCLEOTIDE SEQUENCE [LARGE SCALE GENOMIC DNA]</scope>
    <source>
        <strain evidence="12 13">B13</strain>
    </source>
</reference>
<dbReference type="PATRIC" id="fig|1301098.3.peg.1219"/>
<reference evidence="12 13" key="2">
    <citation type="submission" date="2014-05" db="EMBL/GenBank/DDBJ databases">
        <title>Genome sequence of the 3-chlorobenzoate degrading bacterium Pseudomonas knackmussii B13 shows multiple evidence for horizontal gene transfer.</title>
        <authorList>
            <person name="Miyazaki R."/>
            <person name="Bertelli C."/>
            <person name="Falquet L."/>
            <person name="Robinson-Rechavi M."/>
            <person name="Gharib W."/>
            <person name="Roy S."/>
            <person name="Van der Meer J.R."/>
        </authorList>
    </citation>
    <scope>NUCLEOTIDE SEQUENCE [LARGE SCALE GENOMIC DNA]</scope>
    <source>
        <strain evidence="12 13">B13</strain>
    </source>
</reference>
<dbReference type="KEGG" id="pkc:PKB_1211"/>
<dbReference type="STRING" id="1301098.PKB_1211"/>
<name>A0A024HCK2_PSEKB</name>
<feature type="binding site" evidence="10">
    <location>
        <position position="223"/>
    </location>
    <ligand>
        <name>succinyl-CoA</name>
        <dbReference type="ChEBI" id="CHEBI:57292"/>
    </ligand>
</feature>
<dbReference type="NCBIfam" id="TIGR03536">
    <property type="entry name" value="DapD_gpp"/>
    <property type="match status" value="1"/>
</dbReference>
<feature type="binding site" evidence="10">
    <location>
        <position position="205"/>
    </location>
    <ligand>
        <name>Mg(2+)</name>
        <dbReference type="ChEBI" id="CHEBI:18420"/>
        <label>2</label>
        <note>ligand shared between trimeric partners</note>
    </ligand>
</feature>
<evidence type="ECO:0000256" key="9">
    <source>
        <dbReference type="ARBA" id="ARBA00023315"/>
    </source>
</evidence>
<evidence type="ECO:0000256" key="6">
    <source>
        <dbReference type="ARBA" id="ARBA00022842"/>
    </source>
</evidence>
<dbReference type="InterPro" id="IPR038361">
    <property type="entry name" value="THDPS_M_sf"/>
</dbReference>
<dbReference type="Pfam" id="PF14789">
    <property type="entry name" value="THDPS_M"/>
    <property type="match status" value="1"/>
</dbReference>
<dbReference type="Pfam" id="PF14790">
    <property type="entry name" value="THDPS_N"/>
    <property type="match status" value="1"/>
</dbReference>
<keyword evidence="4 10" id="KW-0808">Transferase</keyword>
<evidence type="ECO:0000256" key="7">
    <source>
        <dbReference type="ARBA" id="ARBA00022915"/>
    </source>
</evidence>
<evidence type="ECO:0000256" key="5">
    <source>
        <dbReference type="ARBA" id="ARBA00022723"/>
    </source>
</evidence>
<keyword evidence="13" id="KW-1185">Reference proteome</keyword>
<feature type="binding site" evidence="10">
    <location>
        <position position="287"/>
    </location>
    <ligand>
        <name>succinyl-CoA</name>
        <dbReference type="ChEBI" id="CHEBI:57292"/>
    </ligand>
</feature>
<keyword evidence="2 10" id="KW-0963">Cytoplasm</keyword>
<dbReference type="InterPro" id="IPR011004">
    <property type="entry name" value="Trimer_LpxA-like_sf"/>
</dbReference>
<dbReference type="Pfam" id="PF14602">
    <property type="entry name" value="Hexapep_2"/>
    <property type="match status" value="1"/>
</dbReference>
<keyword evidence="5 10" id="KW-0479">Metal-binding</keyword>